<organism evidence="1 2">
    <name type="scientific">Pseudomonas syringae pv. actinidiae</name>
    <dbReference type="NCBI Taxonomy" id="103796"/>
    <lineage>
        <taxon>Bacteria</taxon>
        <taxon>Pseudomonadati</taxon>
        <taxon>Pseudomonadota</taxon>
        <taxon>Gammaproteobacteria</taxon>
        <taxon>Pseudomonadales</taxon>
        <taxon>Pseudomonadaceae</taxon>
        <taxon>Pseudomonas</taxon>
        <taxon>Pseudomonas syringae</taxon>
    </lineage>
</organism>
<dbReference type="AlphaFoldDB" id="A0AAN4Q3J6"/>
<comment type="caution">
    <text evidence="1">The sequence shown here is derived from an EMBL/GenBank/DDBJ whole genome shotgun (WGS) entry which is preliminary data.</text>
</comment>
<protein>
    <submittedName>
        <fullName evidence="1">Uncharacterized protein</fullName>
    </submittedName>
</protein>
<proteinExistence type="predicted"/>
<gene>
    <name evidence="1" type="ORF">KPSA3_02057</name>
</gene>
<evidence type="ECO:0000313" key="2">
    <source>
        <dbReference type="Proteomes" id="UP000248291"/>
    </source>
</evidence>
<sequence length="49" mass="5211">MMFPLNVSEMSADNDPGCGVEPAEDFSGWPFTGGVGCTESCTIRVLLIE</sequence>
<name>A0AAN4Q3J6_PSESF</name>
<dbReference type="EMBL" id="BGKA01000069">
    <property type="protein sequence ID" value="GBH16120.1"/>
    <property type="molecule type" value="Genomic_DNA"/>
</dbReference>
<reference evidence="1 2" key="1">
    <citation type="submission" date="2018-04" db="EMBL/GenBank/DDBJ databases">
        <title>Draft genome sequence of Pseudomonas syringae pv. actinidiae biovar 3 strains isolated from kiwifruit in Kagawa prefecture.</title>
        <authorList>
            <person name="Tabuchi M."/>
            <person name="Saito M."/>
            <person name="Fujiwara S."/>
            <person name="Sasa N."/>
            <person name="Akimitsu K."/>
            <person name="Gomi K."/>
            <person name="Konishi-Sugita S."/>
            <person name="Hamano K."/>
            <person name="Kataoka I."/>
        </authorList>
    </citation>
    <scope>NUCLEOTIDE SEQUENCE [LARGE SCALE GENOMIC DNA]</scope>
    <source>
        <strain evidence="1 2">MAFF212211</strain>
    </source>
</reference>
<accession>A0AAN4Q3J6</accession>
<evidence type="ECO:0000313" key="1">
    <source>
        <dbReference type="EMBL" id="GBH16120.1"/>
    </source>
</evidence>
<dbReference type="Proteomes" id="UP000248291">
    <property type="component" value="Unassembled WGS sequence"/>
</dbReference>